<dbReference type="InterPro" id="IPR023214">
    <property type="entry name" value="HAD_sf"/>
</dbReference>
<keyword evidence="8" id="KW-1185">Reference proteome</keyword>
<dbReference type="InterPro" id="IPR049470">
    <property type="entry name" value="TRM61_C"/>
</dbReference>
<dbReference type="GO" id="GO:0016787">
    <property type="term" value="F:hydrolase activity"/>
    <property type="evidence" value="ECO:0007669"/>
    <property type="project" value="UniProtKB-KW"/>
</dbReference>
<dbReference type="Gene3D" id="3.40.50.150">
    <property type="entry name" value="Vaccinia Virus protein VP39"/>
    <property type="match status" value="1"/>
</dbReference>
<dbReference type="EMBL" id="VUMG01000002">
    <property type="protein sequence ID" value="MSS45458.1"/>
    <property type="molecule type" value="Genomic_DNA"/>
</dbReference>
<dbReference type="Gene3D" id="3.40.50.1000">
    <property type="entry name" value="HAD superfamily/HAD-like"/>
    <property type="match status" value="1"/>
</dbReference>
<evidence type="ECO:0000256" key="2">
    <source>
        <dbReference type="ARBA" id="ARBA00022679"/>
    </source>
</evidence>
<dbReference type="PANTHER" id="PTHR12133:SF1">
    <property type="entry name" value="TRNA (ADENINE(58)-N(1))-METHYLTRANSFERASE, MITOCHONDRIAL"/>
    <property type="match status" value="1"/>
</dbReference>
<evidence type="ECO:0000313" key="8">
    <source>
        <dbReference type="Proteomes" id="UP000466104"/>
    </source>
</evidence>
<dbReference type="InterPro" id="IPR023198">
    <property type="entry name" value="PGP-like_dom2"/>
</dbReference>
<dbReference type="InterPro" id="IPR014816">
    <property type="entry name" value="tRNA_MeTrfase_Gcd14"/>
</dbReference>
<name>A0A7K0J6S6_9ACTN</name>
<dbReference type="Pfam" id="PF14801">
    <property type="entry name" value="TrmI-like_N"/>
    <property type="match status" value="1"/>
</dbReference>
<reference evidence="7 8" key="1">
    <citation type="submission" date="2019-08" db="EMBL/GenBank/DDBJ databases">
        <title>In-depth cultivation of the pig gut microbiome towards novel bacterial diversity and tailored functional studies.</title>
        <authorList>
            <person name="Wylensek D."/>
            <person name="Hitch T.C.A."/>
            <person name="Clavel T."/>
        </authorList>
    </citation>
    <scope>NUCLEOTIDE SEQUENCE [LARGE SCALE GENOMIC DNA]</scope>
    <source>
        <strain evidence="7 8">WCA-380-WT-3A</strain>
    </source>
</reference>
<keyword evidence="4" id="KW-0819">tRNA processing</keyword>
<evidence type="ECO:0000256" key="1">
    <source>
        <dbReference type="ARBA" id="ARBA00022603"/>
    </source>
</evidence>
<dbReference type="NCBIfam" id="TIGR01509">
    <property type="entry name" value="HAD-SF-IA-v3"/>
    <property type="match status" value="1"/>
</dbReference>
<keyword evidence="1" id="KW-0489">Methyltransferase</keyword>
<dbReference type="GO" id="GO:0030488">
    <property type="term" value="P:tRNA methylation"/>
    <property type="evidence" value="ECO:0007669"/>
    <property type="project" value="InterPro"/>
</dbReference>
<feature type="domain" description="tRNA (adenine(58)-N(1))-methyltransferase catalytic subunit TRM61 C-terminal" evidence="6">
    <location>
        <begin position="307"/>
        <end position="477"/>
    </location>
</feature>
<dbReference type="InterPro" id="IPR029063">
    <property type="entry name" value="SAM-dependent_MTases_sf"/>
</dbReference>
<dbReference type="AlphaFoldDB" id="A0A7K0J6S6"/>
<evidence type="ECO:0000256" key="3">
    <source>
        <dbReference type="ARBA" id="ARBA00022691"/>
    </source>
</evidence>
<dbReference type="PROSITE" id="PS51620">
    <property type="entry name" value="SAM_TRM61"/>
    <property type="match status" value="1"/>
</dbReference>
<evidence type="ECO:0000256" key="5">
    <source>
        <dbReference type="SAM" id="MobiDB-lite"/>
    </source>
</evidence>
<feature type="region of interest" description="Disordered" evidence="5">
    <location>
        <begin position="506"/>
        <end position="544"/>
    </location>
</feature>
<evidence type="ECO:0000256" key="4">
    <source>
        <dbReference type="ARBA" id="ARBA00022694"/>
    </source>
</evidence>
<evidence type="ECO:0000313" key="7">
    <source>
        <dbReference type="EMBL" id="MSS45458.1"/>
    </source>
</evidence>
<feature type="compositionally biased region" description="Basic and acidic residues" evidence="5">
    <location>
        <begin position="530"/>
        <end position="544"/>
    </location>
</feature>
<keyword evidence="3" id="KW-0949">S-adenosyl-L-methionine</keyword>
<keyword evidence="2" id="KW-0808">Transferase</keyword>
<dbReference type="SUPFAM" id="SSF53335">
    <property type="entry name" value="S-adenosyl-L-methionine-dependent methyltransferases"/>
    <property type="match status" value="1"/>
</dbReference>
<accession>A0A7K0J6S6</accession>
<dbReference type="InterPro" id="IPR006439">
    <property type="entry name" value="HAD-SF_hydro_IA"/>
</dbReference>
<evidence type="ECO:0000259" key="6">
    <source>
        <dbReference type="Pfam" id="PF08704"/>
    </source>
</evidence>
<dbReference type="InterPro" id="IPR036412">
    <property type="entry name" value="HAD-like_sf"/>
</dbReference>
<protein>
    <submittedName>
        <fullName evidence="7">HAD-IA family hydrolase</fullName>
    </submittedName>
</protein>
<keyword evidence="7" id="KW-0378">Hydrolase</keyword>
<gene>
    <name evidence="7" type="ORF">FYJ43_05270</name>
</gene>
<dbReference type="Gene3D" id="1.10.150.240">
    <property type="entry name" value="Putative phosphatase, domain 2"/>
    <property type="match status" value="1"/>
</dbReference>
<dbReference type="SFLD" id="SFLDG01129">
    <property type="entry name" value="C1.5:_HAD__Beta-PGM__Phosphata"/>
    <property type="match status" value="1"/>
</dbReference>
<dbReference type="GO" id="GO:0031515">
    <property type="term" value="C:tRNA (m1A) methyltransferase complex"/>
    <property type="evidence" value="ECO:0007669"/>
    <property type="project" value="InterPro"/>
</dbReference>
<dbReference type="Gene3D" id="3.10.330.20">
    <property type="match status" value="1"/>
</dbReference>
<dbReference type="GO" id="GO:0160107">
    <property type="term" value="F:tRNA (adenine(58)-N1)-methyltransferase activity"/>
    <property type="evidence" value="ECO:0007669"/>
    <property type="project" value="InterPro"/>
</dbReference>
<dbReference type="Pfam" id="PF00702">
    <property type="entry name" value="Hydrolase"/>
    <property type="match status" value="1"/>
</dbReference>
<dbReference type="PANTHER" id="PTHR12133">
    <property type="entry name" value="TRNA (ADENINE(58)-N(1))-METHYLTRANSFERASE"/>
    <property type="match status" value="1"/>
</dbReference>
<dbReference type="Proteomes" id="UP000466104">
    <property type="component" value="Unassembled WGS sequence"/>
</dbReference>
<dbReference type="SFLD" id="SFLDS00003">
    <property type="entry name" value="Haloacid_Dehalogenase"/>
    <property type="match status" value="1"/>
</dbReference>
<dbReference type="CDD" id="cd07505">
    <property type="entry name" value="HAD_BPGM-like"/>
    <property type="match status" value="1"/>
</dbReference>
<dbReference type="Pfam" id="PF08704">
    <property type="entry name" value="GCD14"/>
    <property type="match status" value="1"/>
</dbReference>
<comment type="caution">
    <text evidence="7">The sequence shown here is derived from an EMBL/GenBank/DDBJ whole genome shotgun (WGS) entry which is preliminary data.</text>
</comment>
<dbReference type="CDD" id="cd02440">
    <property type="entry name" value="AdoMet_MTases"/>
    <property type="match status" value="1"/>
</dbReference>
<proteinExistence type="predicted"/>
<dbReference type="RefSeq" id="WP_154562655.1">
    <property type="nucleotide sequence ID" value="NZ_VUMG01000002.1"/>
</dbReference>
<sequence length="544" mass="58496">MPSETHTETANRFTAVLWDFDGTLVDTEPRWVEAELAILASHGVVWDRDYANGFTGGPLTDVCEAMAASIGGARTIDEIRHDLIAMVSRFNREREVPWRPGVLQLLTEMREAGIPMAIVTGSAYAVVEPVLAAMTEEIGNPFNTVVTFDDVTPQTTKPAPDPYLLAAERLGVNISECLAVEDSPKGAASATDAGAAVLTVSGPAQVGPGPRRVHRPDLSGLSLADVISLWHLADEPPAPIANGGGGVLRSGERVTLTDPKGRKHSIVLQPGGIFHTTKGAVRHDDLIGGPQGVVVTSVGGLNFLAMRPILSEFTVSMPREAAIIYPKEAAQIIMWADIFPGARVLEAGVGSGGLSIPLLRAIGPNGHLYSYERRQEFADVARKNVASFYGEVPSTWHLKVSDLVTGIGPEPLDRVILDMLAPWECVETVSRVLVPGGVLCCYVATTTQMGRVMDTLRADGGWTEPSATETTTRDWHAEGLAIRPAHGTTGHTGFLVMSRRLAPGVTAPMRKRRPAPGAYGPDYHGPRPRNITEHDQWRLPKEER</sequence>
<organism evidence="7 8">
    <name type="scientific">Cutibacterium porci</name>
    <dbReference type="NCBI Taxonomy" id="2605781"/>
    <lineage>
        <taxon>Bacteria</taxon>
        <taxon>Bacillati</taxon>
        <taxon>Actinomycetota</taxon>
        <taxon>Actinomycetes</taxon>
        <taxon>Propionibacteriales</taxon>
        <taxon>Propionibacteriaceae</taxon>
        <taxon>Cutibacterium</taxon>
    </lineage>
</organism>
<dbReference type="FunFam" id="3.40.50.150:FF:000019">
    <property type="entry name" value="tRNA (adenine(58)-N(1))-methyltransferase TrmI"/>
    <property type="match status" value="1"/>
</dbReference>
<dbReference type="SUPFAM" id="SSF56784">
    <property type="entry name" value="HAD-like"/>
    <property type="match status" value="1"/>
</dbReference>